<dbReference type="STRING" id="404380.Gbem_1625"/>
<accession>B5E8Q8</accession>
<organism evidence="3 4">
    <name type="scientific">Citrifermentans bemidjiense (strain ATCC BAA-1014 / DSM 16622 / JCM 12645 / Bem)</name>
    <name type="common">Geobacter bemidjiensis</name>
    <dbReference type="NCBI Taxonomy" id="404380"/>
    <lineage>
        <taxon>Bacteria</taxon>
        <taxon>Pseudomonadati</taxon>
        <taxon>Thermodesulfobacteriota</taxon>
        <taxon>Desulfuromonadia</taxon>
        <taxon>Geobacterales</taxon>
        <taxon>Geobacteraceae</taxon>
        <taxon>Citrifermentans</taxon>
    </lineage>
</organism>
<comment type="similarity">
    <text evidence="1">Belongs to the NAD(P)-dependent epimerase/dehydratase family.</text>
</comment>
<protein>
    <submittedName>
        <fullName evidence="3">NAD-dependent nucleoside diphosphate-sugar epimerase/dehydratase</fullName>
    </submittedName>
</protein>
<reference evidence="3 4" key="2">
    <citation type="journal article" date="2010" name="BMC Genomics">
        <title>The genome of Geobacter bemidjiensis, exemplar for the subsurface clade of Geobacter species that predominate in Fe(III)-reducing subsurface environments.</title>
        <authorList>
            <person name="Aklujkar M."/>
            <person name="Young N.D."/>
            <person name="Holmes D."/>
            <person name="Chavan M."/>
            <person name="Risso C."/>
            <person name="Kiss H.E."/>
            <person name="Han C.S."/>
            <person name="Land M.L."/>
            <person name="Lovley D.R."/>
        </authorList>
    </citation>
    <scope>NUCLEOTIDE SEQUENCE [LARGE SCALE GENOMIC DNA]</scope>
    <source>
        <strain evidence="4">ATCC BAA-1014 / DSM 16622 / JCM 12645 / Bem</strain>
    </source>
</reference>
<dbReference type="eggNOG" id="COG0451">
    <property type="taxonomic scope" value="Bacteria"/>
</dbReference>
<name>B5E8Q8_CITBB</name>
<feature type="domain" description="NAD-dependent epimerase/dehydratase" evidence="2">
    <location>
        <begin position="3"/>
        <end position="226"/>
    </location>
</feature>
<gene>
    <name evidence="3" type="ordered locus">Gbem_1625</name>
</gene>
<dbReference type="InterPro" id="IPR036291">
    <property type="entry name" value="NAD(P)-bd_dom_sf"/>
</dbReference>
<evidence type="ECO:0000256" key="1">
    <source>
        <dbReference type="ARBA" id="ARBA00007637"/>
    </source>
</evidence>
<dbReference type="Proteomes" id="UP000008825">
    <property type="component" value="Chromosome"/>
</dbReference>
<dbReference type="EMBL" id="CP001124">
    <property type="protein sequence ID" value="ACH38643.2"/>
    <property type="molecule type" value="Genomic_DNA"/>
</dbReference>
<keyword evidence="4" id="KW-1185">Reference proteome</keyword>
<dbReference type="RefSeq" id="WP_012530059.1">
    <property type="nucleotide sequence ID" value="NC_011146.1"/>
</dbReference>
<dbReference type="PANTHER" id="PTHR43000">
    <property type="entry name" value="DTDP-D-GLUCOSE 4,6-DEHYDRATASE-RELATED"/>
    <property type="match status" value="1"/>
</dbReference>
<dbReference type="Pfam" id="PF01370">
    <property type="entry name" value="Epimerase"/>
    <property type="match status" value="1"/>
</dbReference>
<evidence type="ECO:0000313" key="4">
    <source>
        <dbReference type="Proteomes" id="UP000008825"/>
    </source>
</evidence>
<dbReference type="CDD" id="cd05232">
    <property type="entry name" value="UDP_G4E_4_SDR_e"/>
    <property type="match status" value="1"/>
</dbReference>
<dbReference type="HOGENOM" id="CLU_007383_6_1_7"/>
<dbReference type="OrthoDB" id="9804595at2"/>
<proteinExistence type="inferred from homology"/>
<reference evidence="3 4" key="1">
    <citation type="submission" date="2008-07" db="EMBL/GenBank/DDBJ databases">
        <title>Complete sequence of Geobacter bemidjiensis BEM.</title>
        <authorList>
            <consortium name="US DOE Joint Genome Institute"/>
            <person name="Lucas S."/>
            <person name="Copeland A."/>
            <person name="Lapidus A."/>
            <person name="Glavina del Rio T."/>
            <person name="Dalin E."/>
            <person name="Tice H."/>
            <person name="Bruce D."/>
            <person name="Goodwin L."/>
            <person name="Pitluck S."/>
            <person name="Kiss H."/>
            <person name="Brettin T."/>
            <person name="Detter J.C."/>
            <person name="Han C."/>
            <person name="Kuske C.R."/>
            <person name="Schmutz J."/>
            <person name="Larimer F."/>
            <person name="Land M."/>
            <person name="Hauser L."/>
            <person name="Kyrpides N."/>
            <person name="Lykidis A."/>
            <person name="Lovley D."/>
            <person name="Richardson P."/>
        </authorList>
    </citation>
    <scope>NUCLEOTIDE SEQUENCE [LARGE SCALE GENOMIC DNA]</scope>
    <source>
        <strain evidence="4">ATCC BAA-1014 / DSM 16622 / JCM 12645 / Bem</strain>
    </source>
</reference>
<evidence type="ECO:0000259" key="2">
    <source>
        <dbReference type="Pfam" id="PF01370"/>
    </source>
</evidence>
<dbReference type="InterPro" id="IPR001509">
    <property type="entry name" value="Epimerase_deHydtase"/>
</dbReference>
<dbReference type="AlphaFoldDB" id="B5E8Q8"/>
<dbReference type="SUPFAM" id="SSF51735">
    <property type="entry name" value="NAD(P)-binding Rossmann-fold domains"/>
    <property type="match status" value="1"/>
</dbReference>
<dbReference type="Gene3D" id="3.40.50.720">
    <property type="entry name" value="NAD(P)-binding Rossmann-like Domain"/>
    <property type="match status" value="1"/>
</dbReference>
<evidence type="ECO:0000313" key="3">
    <source>
        <dbReference type="EMBL" id="ACH38643.2"/>
    </source>
</evidence>
<dbReference type="KEGG" id="gbm:Gbem_1625"/>
<sequence>MRVLVTGATGFVGCMLCRRLIAEGTEVRGTLLPSEDPKCLQQGVLPVTVEPLSGHTSWSHALAGIDTIIHLAARVHIMDDPAADPLVEFRRVNVEGTVRLAREAAQSGVKRLVFVSSVKVNGEETADPYCADSLPAPTDPYGISKWEAEQAIRKIEAETGLEVVVVRPTLVYGPGVKANFLNMLNVVSLGIPLPLASIANRRSLIYVGNLADALATCASHPTAAGKTFLVSDDDDVSTPELIRRTAKALDAPVRLVPFPPGLMLCAASVTGKTGAVTRLTGSLTVDISSIKELLGWQPSFSMDEGLRETAQWFKRQRKERWNA</sequence>